<dbReference type="HOGENOM" id="CLU_1502002_0_0_10"/>
<protein>
    <recommendedName>
        <fullName evidence="4">Lipoprotein</fullName>
    </recommendedName>
</protein>
<evidence type="ECO:0000313" key="2">
    <source>
        <dbReference type="EMBL" id="BAO56014.1"/>
    </source>
</evidence>
<dbReference type="PROSITE" id="PS51257">
    <property type="entry name" value="PROKAR_LIPOPROTEIN"/>
    <property type="match status" value="1"/>
</dbReference>
<evidence type="ECO:0000256" key="1">
    <source>
        <dbReference type="SAM" id="SignalP"/>
    </source>
</evidence>
<name>W8VR06_9FLAO</name>
<dbReference type="Proteomes" id="UP000031760">
    <property type="component" value="Chromosome"/>
</dbReference>
<dbReference type="AlphaFoldDB" id="W8VR06"/>
<accession>W8VR06</accession>
<evidence type="ECO:0008006" key="4">
    <source>
        <dbReference type="Google" id="ProtNLM"/>
    </source>
</evidence>
<feature type="chain" id="PRO_5004914460" description="Lipoprotein" evidence="1">
    <location>
        <begin position="22"/>
        <end position="179"/>
    </location>
</feature>
<keyword evidence="1" id="KW-0732">Signal</keyword>
<reference evidence="2 3" key="1">
    <citation type="journal article" date="2014" name="Proc. Natl. Acad. Sci. U.S.A.">
        <title>Functional characterization of flavobacteria rhodopsins reveals a unique class of light-driven chloride pump in bacteria.</title>
        <authorList>
            <person name="Yoshizawa S."/>
            <person name="Kumagai Y."/>
            <person name="Kim H."/>
            <person name="Ogura Y."/>
            <person name="Hayashi T."/>
            <person name="Iwasaki W."/>
            <person name="DeLong E.F."/>
            <person name="Kogure K."/>
        </authorList>
    </citation>
    <scope>NUCLEOTIDE SEQUENCE [LARGE SCALE GENOMIC DNA]</scope>
    <source>
        <strain evidence="2 3">S1-08</strain>
    </source>
</reference>
<gene>
    <name evidence="2" type="ORF">NMS_2005</name>
</gene>
<evidence type="ECO:0000313" key="3">
    <source>
        <dbReference type="Proteomes" id="UP000031760"/>
    </source>
</evidence>
<keyword evidence="3" id="KW-1185">Reference proteome</keyword>
<dbReference type="RefSeq" id="WP_041496516.1">
    <property type="nucleotide sequence ID" value="NZ_AP014548.1"/>
</dbReference>
<organism evidence="2 3">
    <name type="scientific">Nonlabens marinus S1-08</name>
    <dbReference type="NCBI Taxonomy" id="1454201"/>
    <lineage>
        <taxon>Bacteria</taxon>
        <taxon>Pseudomonadati</taxon>
        <taxon>Bacteroidota</taxon>
        <taxon>Flavobacteriia</taxon>
        <taxon>Flavobacteriales</taxon>
        <taxon>Flavobacteriaceae</taxon>
        <taxon>Nonlabens</taxon>
    </lineage>
</organism>
<dbReference type="OrthoDB" id="1445831at2"/>
<dbReference type="EMBL" id="AP014548">
    <property type="protein sequence ID" value="BAO56014.1"/>
    <property type="molecule type" value="Genomic_DNA"/>
</dbReference>
<dbReference type="KEGG" id="nmf:NMS_2005"/>
<feature type="signal peptide" evidence="1">
    <location>
        <begin position="1"/>
        <end position="21"/>
    </location>
</feature>
<sequence>MNKAILGLTILLILFISFSCASSKEKNARSNYSTPESTENMTYSLAIPVGWHSFNNIHGDLSYKPEIYNNRYFKASVLILKYDIKKEPSDNLNDFVEKNYQRSRFYKNHKIEKSFEKTAQGDTYLIRQSFVLNNISYIKLDRVFKIEDEIYVYSYGANNELFSKHLKDSNAMFETLSVL</sequence>
<proteinExistence type="predicted"/>